<evidence type="ECO:0000313" key="3">
    <source>
        <dbReference type="Proteomes" id="UP000075683"/>
    </source>
</evidence>
<dbReference type="Proteomes" id="UP000075683">
    <property type="component" value="Unassembled WGS sequence"/>
</dbReference>
<feature type="compositionally biased region" description="Basic and acidic residues" evidence="1">
    <location>
        <begin position="8"/>
        <end position="38"/>
    </location>
</feature>
<sequence length="64" mass="7251">MNGKNRRAASDAEEARRIFTGDEAPKGHSRAFRPDLSHPNRFKISCLPSKRTKPYKSLIPLKNS</sequence>
<evidence type="ECO:0000313" key="2">
    <source>
        <dbReference type="EMBL" id="KYD10109.1"/>
    </source>
</evidence>
<organism evidence="2 3">
    <name type="scientific">Caldibacillus debilis</name>
    <dbReference type="NCBI Taxonomy" id="301148"/>
    <lineage>
        <taxon>Bacteria</taxon>
        <taxon>Bacillati</taxon>
        <taxon>Bacillota</taxon>
        <taxon>Bacilli</taxon>
        <taxon>Bacillales</taxon>
        <taxon>Bacillaceae</taxon>
        <taxon>Caldibacillus</taxon>
    </lineage>
</organism>
<feature type="region of interest" description="Disordered" evidence="1">
    <location>
        <begin position="1"/>
        <end position="38"/>
    </location>
</feature>
<dbReference type="AlphaFoldDB" id="A0A150LDL7"/>
<gene>
    <name evidence="2" type="ORF">B4135_3588</name>
</gene>
<reference evidence="2 3" key="1">
    <citation type="submission" date="2016-01" db="EMBL/GenBank/DDBJ databases">
        <title>Draft Genome Sequences of Seven Thermophilic Sporeformers Isolated from Foods.</title>
        <authorList>
            <person name="Berendsen E.M."/>
            <person name="Wells-Bennik M.H."/>
            <person name="Krawcyk A.O."/>
            <person name="De Jong A."/>
            <person name="Holsappel S."/>
            <person name="Eijlander R.T."/>
            <person name="Kuipers O.P."/>
        </authorList>
    </citation>
    <scope>NUCLEOTIDE SEQUENCE [LARGE SCALE GENOMIC DNA]</scope>
    <source>
        <strain evidence="2 3">B4135</strain>
    </source>
</reference>
<comment type="caution">
    <text evidence="2">The sequence shown here is derived from an EMBL/GenBank/DDBJ whole genome shotgun (WGS) entry which is preliminary data.</text>
</comment>
<evidence type="ECO:0000256" key="1">
    <source>
        <dbReference type="SAM" id="MobiDB-lite"/>
    </source>
</evidence>
<proteinExistence type="predicted"/>
<dbReference type="EMBL" id="LQYT01000121">
    <property type="protein sequence ID" value="KYD10109.1"/>
    <property type="molecule type" value="Genomic_DNA"/>
</dbReference>
<name>A0A150LDL7_9BACI</name>
<accession>A0A150LDL7</accession>
<dbReference type="STRING" id="301148.B4135_3588"/>
<protein>
    <submittedName>
        <fullName evidence="2">Uncharacterized protein</fullName>
    </submittedName>
</protein>